<feature type="domain" description="Teneurin-like YD-shell" evidence="2">
    <location>
        <begin position="1499"/>
        <end position="1589"/>
    </location>
</feature>
<reference evidence="3 4" key="1">
    <citation type="submission" date="2020-07" db="EMBL/GenBank/DDBJ databases">
        <authorList>
            <person name="Feng X."/>
        </authorList>
    </citation>
    <scope>NUCLEOTIDE SEQUENCE [LARGE SCALE GENOMIC DNA]</scope>
    <source>
        <strain evidence="3 4">JCM31066</strain>
    </source>
</reference>
<proteinExistence type="predicted"/>
<dbReference type="PRINTS" id="PR00394">
    <property type="entry name" value="RHSPROTEIN"/>
</dbReference>
<dbReference type="InterPro" id="IPR056823">
    <property type="entry name" value="TEN-like_YD-shell"/>
</dbReference>
<feature type="non-terminal residue" evidence="3">
    <location>
        <position position="1"/>
    </location>
</feature>
<gene>
    <name evidence="3" type="ORF">H5P28_00100</name>
</gene>
<dbReference type="Gene3D" id="2.180.10.10">
    <property type="entry name" value="RHS repeat-associated core"/>
    <property type="match status" value="3"/>
</dbReference>
<dbReference type="InterPro" id="IPR050708">
    <property type="entry name" value="T6SS_VgrG/RHS"/>
</dbReference>
<evidence type="ECO:0000313" key="4">
    <source>
        <dbReference type="Proteomes" id="UP000546464"/>
    </source>
</evidence>
<keyword evidence="1" id="KW-0677">Repeat</keyword>
<dbReference type="NCBIfam" id="TIGR01643">
    <property type="entry name" value="YD_repeat_2x"/>
    <property type="match status" value="1"/>
</dbReference>
<dbReference type="PANTHER" id="PTHR32305:SF15">
    <property type="entry name" value="PROTEIN RHSA-RELATED"/>
    <property type="match status" value="1"/>
</dbReference>
<name>A0A842H8F3_9BACT</name>
<keyword evidence="4" id="KW-1185">Reference proteome</keyword>
<dbReference type="NCBIfam" id="TIGR03696">
    <property type="entry name" value="Rhs_assc_core"/>
    <property type="match status" value="1"/>
</dbReference>
<comment type="caution">
    <text evidence="3">The sequence shown here is derived from an EMBL/GenBank/DDBJ whole genome shotgun (WGS) entry which is preliminary data.</text>
</comment>
<dbReference type="PANTHER" id="PTHR32305">
    <property type="match status" value="1"/>
</dbReference>
<dbReference type="InterPro" id="IPR006530">
    <property type="entry name" value="YD"/>
</dbReference>
<sequence length="1820" mass="197910">TYAAGDEVLYQDYVYVSLLGANAGNNPLEEPSYWARKAPDLDEGTYEAGDQVWYRNVIWEATGPVTVTISGGVFDFDENDWTAIYKPGAFEVRFYRPGSFEAAPDSVTGLYPLVSGANPFVTYVVSNPTPSASEPDQLKVEEIRSGASVNVYHWTQTGNTWSYAEGGNLILTELTRSGAFDENAPVGTTRTERRKLKNGSGEVASDVLKTYEMFPWGEELISEAQDPEGVNRVTRYYYHDEDSGAPGYGRLKLRVGPFGNWDYWIYDADGRQIKTVSQFKNTSAPGGDTLPSSVDESSNRVVSHTFNEDADAGWNASLGELRRTVTYVQGNEVSRGYQIRYEEREIERIQGIDTEVKIVTYVDCTVPGAALGAASNLVTVERTIDEFDLKGQPFSIERPDGTMTRYSYSYDTSSSETMDWLVTTREEGTYVYTPLLEFEPFLREVTVVDGVGNLQSRESFRFDESGEPFTVDLEVVNGHDSETGRPTSIIYLDGTTRDMAYACCGLAWELSRDGEYTQYTYDDAGRVVEALKGDGLTSYDLDAAGRAVRTTFSKGSASTETTSTYNKAGELVSSMDVMGRITDRIKDTVTAAGETFVRERVSFPYLPGQAPVWATTTLSYQDGSLYQVSGPSTMARRYSYSSAVPGEEATTETFLKPDLSASGEYSTTVTDMLGRTRTVLQPALAPGGAGEAQTSYSYNALGQLVSMEDPTGVTTFYVYDDEGQLWKTYVGDDVEGPVQTTTISYGPASWDSGVRVRKTTSVSGDDVSGAQVTEVSLDDLTTVTTQYGLTATTVTALTPAVPVGGSGGYAPATRTVTTSIADAVGGFVSKTITVYADGQVVSSASYDAQGAMLDQTQYTYSDLGAPHTVSDAFGVTTYSYLANGRLESVTTPVAVEGSSLPGDQAQTTSYAYSDAPDGSMTRTITLPDGRIQTEEYYPDGQLKRRSGSRTYPVEYAYDYAGRMATMKTWQDYPSGVPVVTHWVYNARGLLQEKYYAYEVGNPGTPDLSYTYDDAGRLKTRTGGRGIVTAYSYDPDYGYQTGISYSDGKTPAISYTQYDRSGRIGAITDRTGTRTLVYGDGRIVSETYEADGEPWDGFAVERTFDAATRPNTVSLSDGTSPLHAVQYGFDGVTGRLETIGFSQGGQVHTAAYGYRPGSALVENVVQSRGAAEVLAVHRQYDNLGRLRSLSYGIPHQQLGMTYAYNAANQRTAATLGSGEYWLYGYDALGQVTSAAKYLPGAQPIPGYVFNYGFDDIGNRTQAGRDGNTTRRQVYYAGADATGTNGANPLNQYGSRSVPRVLGVLGSAHPAAEVTVNAETATRTGEYFQALLDYSGETSPNAARQESIAIQGTYSGQGSGGADAVAEAEASAYLPPNPENFIYDDDGNLSNDSRWVYTWDGENRLIAMEPTSVAAGLGVPNRKLVFTYDSQGRRMKKEVFDWDDVAGGWESTPVETIAFLYDEWNVLAELAYDGAGALAPSRTYTWGLDLSGTLQGAGGVGGLLAVTAGADTYYPACDGNGNVMAYVDSQSGTVSARFEYGPFGEPLRATGAAVAELNYRFSTKYTDPESGLLYYGYRYYDPVVGRWLSRDPIGERGGLNLYGFVGNDGVSRGDVLGLMDQGNWGEVLAASDFLDAGPVPPQGPSMSDHFFPPIGPDDGEHLDYTEWFDQNHGADIERYRLWAKRKVETELSKSCSSHPTTLGPYNMTDLPEGQSYITTQYRLGRILVILRDVNVRWTGDKYTWSGEMTLGQGLGFNNDKDGNWWERNIQYPLLGNPQITTPGVGGETISLPAVFPPRSVTMGQWSVEGAGECCQNKTEESE</sequence>
<dbReference type="Proteomes" id="UP000546464">
    <property type="component" value="Unassembled WGS sequence"/>
</dbReference>
<dbReference type="InterPro" id="IPR022385">
    <property type="entry name" value="Rhs_assc_core"/>
</dbReference>
<dbReference type="Pfam" id="PF25023">
    <property type="entry name" value="TEN_YD-shell"/>
    <property type="match status" value="1"/>
</dbReference>
<organism evidence="3 4">
    <name type="scientific">Ruficoccus amylovorans</name>
    <dbReference type="NCBI Taxonomy" id="1804625"/>
    <lineage>
        <taxon>Bacteria</taxon>
        <taxon>Pseudomonadati</taxon>
        <taxon>Verrucomicrobiota</taxon>
        <taxon>Opitutia</taxon>
        <taxon>Puniceicoccales</taxon>
        <taxon>Cerasicoccaceae</taxon>
        <taxon>Ruficoccus</taxon>
    </lineage>
</organism>
<accession>A0A842H8F3</accession>
<dbReference type="EMBL" id="JACHVB010000003">
    <property type="protein sequence ID" value="MBC2592652.1"/>
    <property type="molecule type" value="Genomic_DNA"/>
</dbReference>
<protein>
    <submittedName>
        <fullName evidence="3">RHS repeat-associated core domain-containing protein</fullName>
    </submittedName>
</protein>
<evidence type="ECO:0000313" key="3">
    <source>
        <dbReference type="EMBL" id="MBC2592652.1"/>
    </source>
</evidence>
<evidence type="ECO:0000259" key="2">
    <source>
        <dbReference type="Pfam" id="PF25023"/>
    </source>
</evidence>
<evidence type="ECO:0000256" key="1">
    <source>
        <dbReference type="ARBA" id="ARBA00022737"/>
    </source>
</evidence>